<dbReference type="InterPro" id="IPR011009">
    <property type="entry name" value="Kinase-like_dom_sf"/>
</dbReference>
<keyword evidence="2" id="KW-1185">Reference proteome</keyword>
<gene>
    <name evidence="1" type="ORF">J0911_16860</name>
</gene>
<evidence type="ECO:0000313" key="2">
    <source>
        <dbReference type="Proteomes" id="UP000664617"/>
    </source>
</evidence>
<dbReference type="RefSeq" id="WP_207276607.1">
    <property type="nucleotide sequence ID" value="NZ_JAFMPK010000047.1"/>
</dbReference>
<reference evidence="2" key="2">
    <citation type="submission" date="2023-07" db="EMBL/GenBank/DDBJ databases">
        <title>Myceligenerans salitolerans sp. nov., a halotolerant actinomycete isolated from a salt lake in Xinjiang, China.</title>
        <authorList>
            <person name="Guan T."/>
        </authorList>
    </citation>
    <scope>NUCLEOTIDE SEQUENCE [LARGE SCALE GENOMIC DNA]</scope>
    <source>
        <strain evidence="2">XHU 5031</strain>
    </source>
</reference>
<sequence>MSPVPAGCARRLRHHYGSAVDTWIAHVPRQIDDACREWGLRFVSYHDHGHASAIAVVHDAAGTPRIVKAWPETARFRAETAALTHWYDAGVVLATITESSIALLRMIGGQPGGHPVPAGHESGVATAIRDLHARPLRAGNPSTYLQLSQYLTDTVRPRIARRMESPLACPLATRVYNALARGLPASMRGPTLLHGDLYRENALFDQRGVPLLVDPLPMIGDPIFDWAFWVVYYDLRARTEERLALAETASQIDRHHILFWCLMLCLDGLLYFRETQDSRATTMAEVLERILTLRLVAA</sequence>
<dbReference type="Pfam" id="PF04655">
    <property type="entry name" value="APH_6_hur"/>
    <property type="match status" value="1"/>
</dbReference>
<dbReference type="EMBL" id="JAFMPK010000047">
    <property type="protein sequence ID" value="MBO0610698.1"/>
    <property type="molecule type" value="Genomic_DNA"/>
</dbReference>
<dbReference type="Gene3D" id="3.90.1200.10">
    <property type="match status" value="1"/>
</dbReference>
<proteinExistence type="predicted"/>
<dbReference type="SUPFAM" id="SSF56112">
    <property type="entry name" value="Protein kinase-like (PK-like)"/>
    <property type="match status" value="1"/>
</dbReference>
<name>A0ABS3ICH2_9MICO</name>
<dbReference type="Proteomes" id="UP000664617">
    <property type="component" value="Unassembled WGS sequence"/>
</dbReference>
<accession>A0ABS3ICH2</accession>
<protein>
    <submittedName>
        <fullName evidence="1">Phosphotransferase</fullName>
    </submittedName>
</protein>
<comment type="caution">
    <text evidence="1">The sequence shown here is derived from an EMBL/GenBank/DDBJ whole genome shotgun (WGS) entry which is preliminary data.</text>
</comment>
<reference evidence="1 2" key="1">
    <citation type="submission" date="2021-03" db="EMBL/GenBank/DDBJ databases">
        <authorList>
            <person name="Xin L."/>
        </authorList>
    </citation>
    <scope>NUCLEOTIDE SEQUENCE [LARGE SCALE GENOMIC DNA]</scope>
    <source>
        <strain evidence="1 2">XHU 5031</strain>
    </source>
</reference>
<evidence type="ECO:0000313" key="1">
    <source>
        <dbReference type="EMBL" id="MBO0610698.1"/>
    </source>
</evidence>
<dbReference type="InterPro" id="IPR006748">
    <property type="entry name" value="NH2Glyco/OHUrea_AB-resist_kin"/>
</dbReference>
<organism evidence="1 2">
    <name type="scientific">Myceligenerans salitolerans</name>
    <dbReference type="NCBI Taxonomy" id="1230528"/>
    <lineage>
        <taxon>Bacteria</taxon>
        <taxon>Bacillati</taxon>
        <taxon>Actinomycetota</taxon>
        <taxon>Actinomycetes</taxon>
        <taxon>Micrococcales</taxon>
        <taxon>Promicromonosporaceae</taxon>
        <taxon>Myceligenerans</taxon>
    </lineage>
</organism>